<organism evidence="4 5">
    <name type="scientific">Desulfoluna limicola</name>
    <dbReference type="NCBI Taxonomy" id="2810562"/>
    <lineage>
        <taxon>Bacteria</taxon>
        <taxon>Pseudomonadati</taxon>
        <taxon>Thermodesulfobacteriota</taxon>
        <taxon>Desulfobacteria</taxon>
        <taxon>Desulfobacterales</taxon>
        <taxon>Desulfolunaceae</taxon>
        <taxon>Desulfoluna</taxon>
    </lineage>
</organism>
<protein>
    <recommendedName>
        <fullName evidence="3">Glycosyl transferase family 1 domain-containing protein</fullName>
    </recommendedName>
</protein>
<dbReference type="EMBL" id="AP024488">
    <property type="protein sequence ID" value="BCS94662.1"/>
    <property type="molecule type" value="Genomic_DNA"/>
</dbReference>
<keyword evidence="1" id="KW-0328">Glycosyltransferase</keyword>
<reference evidence="4 5" key="1">
    <citation type="submission" date="2021-02" db="EMBL/GenBank/DDBJ databases">
        <title>Complete genome of Desulfoluna sp. strain ASN36.</title>
        <authorList>
            <person name="Takahashi A."/>
            <person name="Kojima H."/>
            <person name="Fukui M."/>
        </authorList>
    </citation>
    <scope>NUCLEOTIDE SEQUENCE [LARGE SCALE GENOMIC DNA]</scope>
    <source>
        <strain evidence="4 5">ASN36</strain>
    </source>
</reference>
<accession>A0ABM7PC76</accession>
<gene>
    <name evidence="4" type="ORF">DSLASN_02940</name>
</gene>
<proteinExistence type="predicted"/>
<dbReference type="CDD" id="cd03801">
    <property type="entry name" value="GT4_PimA-like"/>
    <property type="match status" value="1"/>
</dbReference>
<dbReference type="Proteomes" id="UP001320148">
    <property type="component" value="Chromosome"/>
</dbReference>
<keyword evidence="5" id="KW-1185">Reference proteome</keyword>
<dbReference type="PANTHER" id="PTHR12526">
    <property type="entry name" value="GLYCOSYLTRANSFERASE"/>
    <property type="match status" value="1"/>
</dbReference>
<dbReference type="Gene3D" id="3.40.50.2000">
    <property type="entry name" value="Glycogen Phosphorylase B"/>
    <property type="match status" value="2"/>
</dbReference>
<evidence type="ECO:0000259" key="3">
    <source>
        <dbReference type="Pfam" id="PF00534"/>
    </source>
</evidence>
<dbReference type="PANTHER" id="PTHR12526:SF510">
    <property type="entry name" value="D-INOSITOL 3-PHOSPHATE GLYCOSYLTRANSFERASE"/>
    <property type="match status" value="1"/>
</dbReference>
<dbReference type="InterPro" id="IPR001296">
    <property type="entry name" value="Glyco_trans_1"/>
</dbReference>
<evidence type="ECO:0000313" key="5">
    <source>
        <dbReference type="Proteomes" id="UP001320148"/>
    </source>
</evidence>
<feature type="domain" description="Glycosyl transferase family 1" evidence="3">
    <location>
        <begin position="62"/>
        <end position="218"/>
    </location>
</feature>
<evidence type="ECO:0000313" key="4">
    <source>
        <dbReference type="EMBL" id="BCS94662.1"/>
    </source>
</evidence>
<keyword evidence="2" id="KW-0808">Transferase</keyword>
<evidence type="ECO:0000256" key="2">
    <source>
        <dbReference type="ARBA" id="ARBA00022679"/>
    </source>
</evidence>
<dbReference type="SUPFAM" id="SSF53756">
    <property type="entry name" value="UDP-Glycosyltransferase/glycogen phosphorylase"/>
    <property type="match status" value="1"/>
</dbReference>
<dbReference type="Pfam" id="PF00534">
    <property type="entry name" value="Glycos_transf_1"/>
    <property type="match status" value="1"/>
</dbReference>
<name>A0ABM7PC76_9BACT</name>
<evidence type="ECO:0000256" key="1">
    <source>
        <dbReference type="ARBA" id="ARBA00022676"/>
    </source>
</evidence>
<sequence>MKIVSTSSKSIICNSYAVMNNLKKRMPEYKNFKIAYNGFDFPKTSECEPALKKIKQCIKDISEFKIVIVGTISPGKGHEDAIHALSHLINRGFKVRLSIVGTGRGERIQNLKTLANALSISAQIDFEGFKKDVKEMYTNSAITLICSRCEAFGRTAVESLSFQTPVIGTRSGGLQEIIQHGVNGLLYSHGDHEMLADCIASLLTDTDLYFRLIQNSRKSVIERFSMDSYTSNIQDCIDSIL</sequence>